<dbReference type="PANTHER" id="PTHR46268">
    <property type="entry name" value="STRESS RESPONSE PROTEIN NHAX"/>
    <property type="match status" value="1"/>
</dbReference>
<evidence type="ECO:0000256" key="1">
    <source>
        <dbReference type="ARBA" id="ARBA00008791"/>
    </source>
</evidence>
<gene>
    <name evidence="3" type="ORF">IAG42_00895</name>
</gene>
<protein>
    <submittedName>
        <fullName evidence="3">Universal stress protein</fullName>
    </submittedName>
</protein>
<dbReference type="SUPFAM" id="SSF52402">
    <property type="entry name" value="Adenine nucleotide alpha hydrolases-like"/>
    <property type="match status" value="2"/>
</dbReference>
<feature type="domain" description="UspA" evidence="2">
    <location>
        <begin position="170"/>
        <end position="291"/>
    </location>
</feature>
<evidence type="ECO:0000259" key="2">
    <source>
        <dbReference type="Pfam" id="PF00582"/>
    </source>
</evidence>
<dbReference type="AlphaFoldDB" id="A0A7H1B0Q0"/>
<dbReference type="InterPro" id="IPR014729">
    <property type="entry name" value="Rossmann-like_a/b/a_fold"/>
</dbReference>
<evidence type="ECO:0000313" key="3">
    <source>
        <dbReference type="EMBL" id="QNS02305.1"/>
    </source>
</evidence>
<feature type="domain" description="UspA" evidence="2">
    <location>
        <begin position="13"/>
        <end position="146"/>
    </location>
</feature>
<dbReference type="PANTHER" id="PTHR46268:SF6">
    <property type="entry name" value="UNIVERSAL STRESS PROTEIN UP12"/>
    <property type="match status" value="1"/>
</dbReference>
<evidence type="ECO:0000313" key="4">
    <source>
        <dbReference type="Proteomes" id="UP000516428"/>
    </source>
</evidence>
<dbReference type="PRINTS" id="PR01438">
    <property type="entry name" value="UNVRSLSTRESS"/>
</dbReference>
<dbReference type="InterPro" id="IPR006015">
    <property type="entry name" value="Universal_stress_UspA"/>
</dbReference>
<name>A0A7H1B0Q0_9ACTN</name>
<dbReference type="RefSeq" id="WP_188335060.1">
    <property type="nucleotide sequence ID" value="NZ_CP061281.1"/>
</dbReference>
<accession>A0A7H1B0Q0</accession>
<organism evidence="3 4">
    <name type="scientific">Streptomyces xanthii</name>
    <dbReference type="NCBI Taxonomy" id="2768069"/>
    <lineage>
        <taxon>Bacteria</taxon>
        <taxon>Bacillati</taxon>
        <taxon>Actinomycetota</taxon>
        <taxon>Actinomycetes</taxon>
        <taxon>Kitasatosporales</taxon>
        <taxon>Streptomycetaceae</taxon>
        <taxon>Streptomyces</taxon>
    </lineage>
</organism>
<dbReference type="EMBL" id="CP061281">
    <property type="protein sequence ID" value="QNS02305.1"/>
    <property type="molecule type" value="Genomic_DNA"/>
</dbReference>
<reference evidence="3 4" key="1">
    <citation type="submission" date="2020-09" db="EMBL/GenBank/DDBJ databases">
        <title>A novel species.</title>
        <authorList>
            <person name="Gao J."/>
        </authorList>
    </citation>
    <scope>NUCLEOTIDE SEQUENCE [LARGE SCALE GENOMIC DNA]</scope>
    <source>
        <strain evidence="3 4">CRXT-Y-14</strain>
    </source>
</reference>
<keyword evidence="4" id="KW-1185">Reference proteome</keyword>
<sequence>MENKVPEKAELGSIVAGVDGSPSAHAAALWAAEEAERRGCSLHLVHATDTDRRMLYTDADTIQDVREAGRDLLIELAEAVGAEHPGLTVTRELSRQEPVAALRAAAGGRGTVVVGNRGLGGFAALMLGSVGLGVAARAQGPVIVVRGDADRPHHASVTAAVHDAEDLDWLLLAAAEAEARKAVLRLVSVWNVFTHVGEVATMLDDLDGMAQKRVQALKDLADRVRETCPELVVAHHVEPGTSTPGILIQASEHTDLIVMGRGGRPLGVGPALGRVAHALIHHAHCPVQIVPHSTAHAEPTGGEST</sequence>
<dbReference type="KEGG" id="sxn:IAG42_00895"/>
<dbReference type="Pfam" id="PF00582">
    <property type="entry name" value="Usp"/>
    <property type="match status" value="2"/>
</dbReference>
<dbReference type="Gene3D" id="3.40.50.620">
    <property type="entry name" value="HUPs"/>
    <property type="match status" value="2"/>
</dbReference>
<comment type="similarity">
    <text evidence="1">Belongs to the universal stress protein A family.</text>
</comment>
<proteinExistence type="inferred from homology"/>
<dbReference type="Proteomes" id="UP000516428">
    <property type="component" value="Chromosome"/>
</dbReference>
<dbReference type="InterPro" id="IPR006016">
    <property type="entry name" value="UspA"/>
</dbReference>